<evidence type="ECO:0000256" key="2">
    <source>
        <dbReference type="ARBA" id="ARBA00022801"/>
    </source>
</evidence>
<dbReference type="Pfam" id="PF03061">
    <property type="entry name" value="4HBT"/>
    <property type="match status" value="1"/>
</dbReference>
<dbReference type="SUPFAM" id="SSF54637">
    <property type="entry name" value="Thioesterase/thiol ester dehydrase-isomerase"/>
    <property type="match status" value="1"/>
</dbReference>
<dbReference type="GO" id="GO:0047617">
    <property type="term" value="F:fatty acyl-CoA hydrolase activity"/>
    <property type="evidence" value="ECO:0007669"/>
    <property type="project" value="InterPro"/>
</dbReference>
<evidence type="ECO:0000259" key="3">
    <source>
        <dbReference type="Pfam" id="PF03061"/>
    </source>
</evidence>
<evidence type="ECO:0000256" key="1">
    <source>
        <dbReference type="ARBA" id="ARBA00008324"/>
    </source>
</evidence>
<keyword evidence="5" id="KW-1185">Reference proteome</keyword>
<reference evidence="4 5" key="1">
    <citation type="submission" date="2023-11" db="EMBL/GenBank/DDBJ databases">
        <title>An acidophilic fungus is an integral part of prey digestion in a carnivorous sundew plant.</title>
        <authorList>
            <person name="Tsai I.J."/>
        </authorList>
    </citation>
    <scope>NUCLEOTIDE SEQUENCE [LARGE SCALE GENOMIC DNA]</scope>
    <source>
        <strain evidence="4">169a</strain>
    </source>
</reference>
<proteinExistence type="inferred from homology"/>
<dbReference type="InterPro" id="IPR006683">
    <property type="entry name" value="Thioestr_dom"/>
</dbReference>
<dbReference type="InterPro" id="IPR039298">
    <property type="entry name" value="ACOT13"/>
</dbReference>
<comment type="similarity">
    <text evidence="1">Belongs to the thioesterase PaaI family.</text>
</comment>
<dbReference type="PANTHER" id="PTHR21660:SF1">
    <property type="entry name" value="ACYL-COENZYME A THIOESTERASE 13"/>
    <property type="match status" value="1"/>
</dbReference>
<dbReference type="Proteomes" id="UP001303373">
    <property type="component" value="Chromosome 7"/>
</dbReference>
<dbReference type="EMBL" id="CP138586">
    <property type="protein sequence ID" value="WPH02202.1"/>
    <property type="molecule type" value="Genomic_DNA"/>
</dbReference>
<dbReference type="InterPro" id="IPR003736">
    <property type="entry name" value="PAAI_dom"/>
</dbReference>
<dbReference type="PANTHER" id="PTHR21660">
    <property type="entry name" value="THIOESTERASE SUPERFAMILY MEMBER-RELATED"/>
    <property type="match status" value="1"/>
</dbReference>
<feature type="domain" description="Thioesterase" evidence="3">
    <location>
        <begin position="69"/>
        <end position="145"/>
    </location>
</feature>
<name>A0AAQ3M5C5_9PEZI</name>
<evidence type="ECO:0000313" key="4">
    <source>
        <dbReference type="EMBL" id="WPH02202.1"/>
    </source>
</evidence>
<dbReference type="CDD" id="cd03443">
    <property type="entry name" value="PaaI_thioesterase"/>
    <property type="match status" value="1"/>
</dbReference>
<dbReference type="InterPro" id="IPR029069">
    <property type="entry name" value="HotDog_dom_sf"/>
</dbReference>
<evidence type="ECO:0000313" key="5">
    <source>
        <dbReference type="Proteomes" id="UP001303373"/>
    </source>
</evidence>
<sequence length="168" mass="18697">MRSISDLKAMSPEERINAFLNVQSKGDHGFLAKFTEEQCKLHEIKQVSPTEIIVTFAFKVDRWYCNMSGNLHGGAQASIFDVLTSVALQAVTTKDGWLNAGVSRTLLCTYLRPAPEGEELLLDCEMIHIGKSLALLKGVLKRKRDGAIISTCEHNKAFVDSKPWLSKM</sequence>
<dbReference type="Gene3D" id="3.10.129.10">
    <property type="entry name" value="Hotdog Thioesterase"/>
    <property type="match status" value="1"/>
</dbReference>
<accession>A0AAQ3M5C5</accession>
<keyword evidence="2" id="KW-0378">Hydrolase</keyword>
<organism evidence="4 5">
    <name type="scientific">Acrodontium crateriforme</name>
    <dbReference type="NCBI Taxonomy" id="150365"/>
    <lineage>
        <taxon>Eukaryota</taxon>
        <taxon>Fungi</taxon>
        <taxon>Dikarya</taxon>
        <taxon>Ascomycota</taxon>
        <taxon>Pezizomycotina</taxon>
        <taxon>Dothideomycetes</taxon>
        <taxon>Dothideomycetidae</taxon>
        <taxon>Mycosphaerellales</taxon>
        <taxon>Teratosphaeriaceae</taxon>
        <taxon>Acrodontium</taxon>
    </lineage>
</organism>
<dbReference type="AlphaFoldDB" id="A0AAQ3M5C5"/>
<protein>
    <recommendedName>
        <fullName evidence="3">Thioesterase domain-containing protein</fullName>
    </recommendedName>
</protein>
<dbReference type="NCBIfam" id="TIGR00369">
    <property type="entry name" value="unchar_dom_1"/>
    <property type="match status" value="1"/>
</dbReference>
<gene>
    <name evidence="4" type="ORF">R9X50_00505700</name>
</gene>